<keyword evidence="6" id="KW-1185">Reference proteome</keyword>
<dbReference type="GO" id="GO:0016491">
    <property type="term" value="F:oxidoreductase activity"/>
    <property type="evidence" value="ECO:0007669"/>
    <property type="project" value="InterPro"/>
</dbReference>
<dbReference type="Gene3D" id="3.50.50.60">
    <property type="entry name" value="FAD/NAD(P)-binding domain"/>
    <property type="match status" value="2"/>
</dbReference>
<comment type="function">
    <text evidence="1">Probable oxidoreductase that may play a role as regulator of mitochondrial function.</text>
</comment>
<dbReference type="PANTHER" id="PTHR10668:SF103">
    <property type="entry name" value="PYRIDINE NUCLEOTIDE-DISULFIDE OXIDOREDUCTASE DOMAIN-CONTAINING PROTEIN 2"/>
    <property type="match status" value="1"/>
</dbReference>
<evidence type="ECO:0000259" key="4">
    <source>
        <dbReference type="Pfam" id="PF01593"/>
    </source>
</evidence>
<proteinExistence type="predicted"/>
<name>A0A212S318_9PROT</name>
<evidence type="ECO:0000256" key="2">
    <source>
        <dbReference type="ARBA" id="ARBA00038825"/>
    </source>
</evidence>
<dbReference type="RefSeq" id="WP_088563025.1">
    <property type="nucleotide sequence ID" value="NZ_FYEH01000021.1"/>
</dbReference>
<evidence type="ECO:0000256" key="1">
    <source>
        <dbReference type="ARBA" id="ARBA00037217"/>
    </source>
</evidence>
<sequence length="544" mass="60211">MSTAASAGATQSRYDAIVIGAGHNGLVCANYLARAGKKILILEGRDVIGGAAVTEEIAPGFRASIFSYLMSLLHPRIIRDFELARHGLEVLPCSDMVSPLGGEDYILFSDNHARTQASFKRFSPHDAEIYPEFDRYLQEAATIVRKLLWETPVDPARRDWKTFKDGASLLWRYRKVGRKMYRIADMLTMSAYDFLKEWFEDDRIMAVLAYYASIGTFAGPKTPGSAYVIMHHIMGEHEGAGGWGFIKGGMGSITTALAASAREKGVEIKTGARIAEVRVSNGRATGVLTTKGDDYQAPIIISNANAKSLYLDMVGEAHLPAEVLREIRNYRCFSTAFKMNIACERPPQYRMLDRVRREGALGSFSYPTYMHIAPDIDYLERAYDDAKHGWYSSRPFITPVVPTMVDTTLAPPGKHVVNLFGGHAPYELKGGDWATEKDTFKKIVFDSIEEYAPGFSSDVINAQFLLPPDIENIVSLPQGHIFHGELASDQLFFQRPISGYADYRTPIKGLYVCGSSMHPGGGVSGIPGHNAAREILRDVKARRA</sequence>
<protein>
    <recommendedName>
        <fullName evidence="3">Pyridine nucleotide-disulfide oxidoreductase domain-containing protein 2</fullName>
    </recommendedName>
</protein>
<evidence type="ECO:0000313" key="6">
    <source>
        <dbReference type="Proteomes" id="UP000197065"/>
    </source>
</evidence>
<gene>
    <name evidence="5" type="ORF">SAMN07250955_12112</name>
</gene>
<dbReference type="InterPro" id="IPR002937">
    <property type="entry name" value="Amino_oxidase"/>
</dbReference>
<dbReference type="PANTHER" id="PTHR10668">
    <property type="entry name" value="PHYTOENE DEHYDROGENASE"/>
    <property type="match status" value="1"/>
</dbReference>
<dbReference type="AlphaFoldDB" id="A0A212S318"/>
<feature type="domain" description="Amine oxidase" evidence="4">
    <location>
        <begin position="25"/>
        <end position="524"/>
    </location>
</feature>
<comment type="subunit">
    <text evidence="2">Interacts with COX5B; this interaction may contribute to localize PYROXD2 to the inner face of the inner mitochondrial membrane.</text>
</comment>
<evidence type="ECO:0000256" key="3">
    <source>
        <dbReference type="ARBA" id="ARBA00040298"/>
    </source>
</evidence>
<dbReference type="Proteomes" id="UP000197065">
    <property type="component" value="Unassembled WGS sequence"/>
</dbReference>
<evidence type="ECO:0000313" key="5">
    <source>
        <dbReference type="EMBL" id="SNB79402.1"/>
    </source>
</evidence>
<accession>A0A212S318</accession>
<dbReference type="InterPro" id="IPR036188">
    <property type="entry name" value="FAD/NAD-bd_sf"/>
</dbReference>
<dbReference type="SUPFAM" id="SSF51905">
    <property type="entry name" value="FAD/NAD(P)-binding domain"/>
    <property type="match status" value="1"/>
</dbReference>
<dbReference type="EMBL" id="FYEH01000021">
    <property type="protein sequence ID" value="SNB79402.1"/>
    <property type="molecule type" value="Genomic_DNA"/>
</dbReference>
<dbReference type="OrthoDB" id="9774675at2"/>
<reference evidence="5 6" key="1">
    <citation type="submission" date="2017-06" db="EMBL/GenBank/DDBJ databases">
        <authorList>
            <person name="Kim H.J."/>
            <person name="Triplett B.A."/>
        </authorList>
    </citation>
    <scope>NUCLEOTIDE SEQUENCE [LARGE SCALE GENOMIC DNA]</scope>
    <source>
        <strain evidence="5 6">B29T1</strain>
    </source>
</reference>
<dbReference type="Pfam" id="PF01593">
    <property type="entry name" value="Amino_oxidase"/>
    <property type="match status" value="1"/>
</dbReference>
<organism evidence="5 6">
    <name type="scientific">Arboricoccus pini</name>
    <dbReference type="NCBI Taxonomy" id="1963835"/>
    <lineage>
        <taxon>Bacteria</taxon>
        <taxon>Pseudomonadati</taxon>
        <taxon>Pseudomonadota</taxon>
        <taxon>Alphaproteobacteria</taxon>
        <taxon>Geminicoccales</taxon>
        <taxon>Geminicoccaceae</taxon>
        <taxon>Arboricoccus</taxon>
    </lineage>
</organism>